<dbReference type="GO" id="GO:0006508">
    <property type="term" value="P:proteolysis"/>
    <property type="evidence" value="ECO:0007669"/>
    <property type="project" value="UniProtKB-KW"/>
</dbReference>
<evidence type="ECO:0000256" key="3">
    <source>
        <dbReference type="ARBA" id="ARBA00022801"/>
    </source>
</evidence>
<proteinExistence type="inferred from homology"/>
<evidence type="ECO:0000313" key="11">
    <source>
        <dbReference type="Proteomes" id="UP000251402"/>
    </source>
</evidence>
<accession>A0A5C1I3N0</accession>
<evidence type="ECO:0000313" key="10">
    <source>
        <dbReference type="EMBL" id="QEM12563.1"/>
    </source>
</evidence>
<organism evidence="10 11">
    <name type="scientific">Mucilaginibacter rubeus</name>
    <dbReference type="NCBI Taxonomy" id="2027860"/>
    <lineage>
        <taxon>Bacteria</taxon>
        <taxon>Pseudomonadati</taxon>
        <taxon>Bacteroidota</taxon>
        <taxon>Sphingobacteriia</taxon>
        <taxon>Sphingobacteriales</taxon>
        <taxon>Sphingobacteriaceae</taxon>
        <taxon>Mucilaginibacter</taxon>
    </lineage>
</organism>
<feature type="domain" description="Peptidase S8/S53" evidence="7">
    <location>
        <begin position="146"/>
        <end position="438"/>
    </location>
</feature>
<dbReference type="Pfam" id="PF20009">
    <property type="entry name" value="GEVED"/>
    <property type="match status" value="1"/>
</dbReference>
<evidence type="ECO:0000256" key="1">
    <source>
        <dbReference type="ARBA" id="ARBA00011073"/>
    </source>
</evidence>
<feature type="active site" description="Charge relay system" evidence="5">
    <location>
        <position position="384"/>
    </location>
</feature>
<evidence type="ECO:0000259" key="7">
    <source>
        <dbReference type="Pfam" id="PF00082"/>
    </source>
</evidence>
<name>A0A5C1I3N0_9SPHI</name>
<keyword evidence="2 5" id="KW-0645">Protease</keyword>
<dbReference type="KEGG" id="mrub:DEO27_021960"/>
<keyword evidence="3 5" id="KW-0378">Hydrolase</keyword>
<dbReference type="GO" id="GO:0005615">
    <property type="term" value="C:extracellular space"/>
    <property type="evidence" value="ECO:0007669"/>
    <property type="project" value="TreeGrafter"/>
</dbReference>
<dbReference type="EMBL" id="CP043450">
    <property type="protein sequence ID" value="QEM12563.1"/>
    <property type="molecule type" value="Genomic_DNA"/>
</dbReference>
<evidence type="ECO:0000256" key="4">
    <source>
        <dbReference type="ARBA" id="ARBA00022825"/>
    </source>
</evidence>
<dbReference type="InterPro" id="IPR026444">
    <property type="entry name" value="Secre_tail"/>
</dbReference>
<feature type="active site" description="Charge relay system" evidence="5">
    <location>
        <position position="158"/>
    </location>
</feature>
<evidence type="ECO:0000259" key="8">
    <source>
        <dbReference type="Pfam" id="PF18962"/>
    </source>
</evidence>
<feature type="signal peptide" evidence="6">
    <location>
        <begin position="1"/>
        <end position="23"/>
    </location>
</feature>
<dbReference type="InterPro" id="IPR036852">
    <property type="entry name" value="Peptidase_S8/S53_dom_sf"/>
</dbReference>
<dbReference type="AlphaFoldDB" id="A0A5C1I3N0"/>
<keyword evidence="11" id="KW-1185">Reference proteome</keyword>
<gene>
    <name evidence="10" type="ORF">DEO27_021960</name>
</gene>
<evidence type="ECO:0000259" key="9">
    <source>
        <dbReference type="Pfam" id="PF20009"/>
    </source>
</evidence>
<dbReference type="Gene3D" id="2.60.120.380">
    <property type="match status" value="1"/>
</dbReference>
<dbReference type="InterPro" id="IPR023828">
    <property type="entry name" value="Peptidase_S8_Ser-AS"/>
</dbReference>
<comment type="similarity">
    <text evidence="1 5">Belongs to the peptidase S8 family.</text>
</comment>
<feature type="domain" description="GEVED" evidence="9">
    <location>
        <begin position="655"/>
        <end position="732"/>
    </location>
</feature>
<protein>
    <submittedName>
        <fullName evidence="10">S8 family serine peptidase</fullName>
    </submittedName>
</protein>
<dbReference type="Pfam" id="PF00082">
    <property type="entry name" value="Peptidase_S8"/>
    <property type="match status" value="1"/>
</dbReference>
<reference evidence="10" key="1">
    <citation type="submission" date="2019-08" db="EMBL/GenBank/DDBJ databases">
        <title>Comparative genome analysis confer to the adaptation heavy metal polluted environment.</title>
        <authorList>
            <person name="Li Y."/>
        </authorList>
    </citation>
    <scope>NUCLEOTIDE SEQUENCE [LARGE SCALE GENOMIC DNA]</scope>
    <source>
        <strain evidence="10">P1</strain>
    </source>
</reference>
<dbReference type="GO" id="GO:0004252">
    <property type="term" value="F:serine-type endopeptidase activity"/>
    <property type="evidence" value="ECO:0007669"/>
    <property type="project" value="UniProtKB-UniRule"/>
</dbReference>
<dbReference type="PROSITE" id="PS51892">
    <property type="entry name" value="SUBTILASE"/>
    <property type="match status" value="1"/>
</dbReference>
<dbReference type="InterPro" id="IPR045474">
    <property type="entry name" value="GEVED"/>
</dbReference>
<dbReference type="SUPFAM" id="SSF52743">
    <property type="entry name" value="Subtilisin-like"/>
    <property type="match status" value="1"/>
</dbReference>
<dbReference type="SUPFAM" id="SSF49785">
    <property type="entry name" value="Galactose-binding domain-like"/>
    <property type="match status" value="1"/>
</dbReference>
<dbReference type="PANTHER" id="PTHR43806:SF11">
    <property type="entry name" value="CEREVISIN-RELATED"/>
    <property type="match status" value="1"/>
</dbReference>
<evidence type="ECO:0000256" key="5">
    <source>
        <dbReference type="PROSITE-ProRule" id="PRU01240"/>
    </source>
</evidence>
<dbReference type="OrthoDB" id="9792152at2"/>
<feature type="active site" description="Charge relay system" evidence="5">
    <location>
        <position position="131"/>
    </location>
</feature>
<feature type="chain" id="PRO_5022715049" evidence="6">
    <location>
        <begin position="24"/>
        <end position="1246"/>
    </location>
</feature>
<keyword evidence="4 5" id="KW-0720">Serine protease</keyword>
<dbReference type="Pfam" id="PF18962">
    <property type="entry name" value="Por_Secre_tail"/>
    <property type="match status" value="1"/>
</dbReference>
<sequence>MIKLYTIISFCFLLSFAAAGVMAQQPLISEKNRVQLNDISKQALTDYQVSYNKAVSLAATHGWTLSRRTKNGNLLTLQGVNKLGFPIYIITHNNTTAAATTGTNTLQPGGSLGLNLSGSSDFLSNKLAIWDGGAVYKAHQEFAGKTITLKTTASVNDHSSHVAGTMIAKGVYAPAKGMSFGATTLLSYDFNNDEATMSAAAANLLLSNHSYGVVAGWDYNDSAARWEWNGLPGDTVDYNFGFYDAKTANWDKIAYNAPYYLIVESAGNERSSNGPAVGETYYGYKSKTDQTFVSKGARPAGISNNDGYDIISTSGNAKNILTVGAVYPLPYGPKVRENVVIAPFSSWGPTDDGRIKPDIVGDGVNVLSVGVDNTTSYLTLSGTSMAAPNVTGSLYLLQEYYAKQNGGAFMRSATLKGLVCHTAFDAGNVGPDYIYGWGLLNMPEAAQAITDNGGKSIVSEKTLSQGQTQTYNVIASGSRLLAATIAWTDLQGTATTEGVINSRTPKLVNDLDIRVSDGTTTFTPWVLDPEKPGFAATHGDNIRDNIEQVYIPNSVPGRAYTITVSHKGTLSSGSQAYSLIVTGVGGTAYCASAPLSSTDSRVDNFKLANIDNSPAAGCTSYSDYTSLTAQLEQAKTYPLSITLGTCGNNFNKAAKVFIDWNANGVFEDNELVATTGVINGTDTYNTNITVPGTVVAGAYSLMRVVLTETGDASTIKACGTYAKGETQDYRVQFLQTSIDAGVISIVSPGSSGSCSASTPVTVRIKNFGNAAINNIPITVTITDANNLTTAYNETYKSSLPALAEDNFTFSQEFNAVAGASYTITATSKLTGDPVSSNNSVTANVVINSPATIGDLSAYYCATTKQYELFGTGDGTVLWYQNANDVLPIAAGSEALTSQAPVNNTYYAGINDFSGTVGPATKGAFTAGGYNQFTPYITVNTKVPVLIKSARLYIGNSGKITFNVANANGQIVSSTSIDAVATRTTPLAGAQPDDPNDQGQVYDLNLSLPAAGDYQISVDFADQATIYRSNGGVTGYPFKIGDIFSINGNSATATNGDTTAYKGYYYYFYDMKVQSLGCASAARKAVTLSKPVITQANNTLTSNFNDGNQWLLDGNVISGATAVTYNPTQSGKYQVQVTLANGCVAQSDNYFYAREGVAGNKSEIGLSAFPVPVSTNLNVVFSAREAATMKLSLINAAGEAVYQSAQQSIDQGPYSTTLNVSRQTPGVYVLKVLLGQKVYSQKVIITR</sequence>
<evidence type="ECO:0000256" key="6">
    <source>
        <dbReference type="SAM" id="SignalP"/>
    </source>
</evidence>
<dbReference type="RefSeq" id="WP_112568644.1">
    <property type="nucleotide sequence ID" value="NZ_CP043450.1"/>
</dbReference>
<evidence type="ECO:0000256" key="2">
    <source>
        <dbReference type="ARBA" id="ARBA00022670"/>
    </source>
</evidence>
<dbReference type="Proteomes" id="UP000251402">
    <property type="component" value="Chromosome"/>
</dbReference>
<dbReference type="InterPro" id="IPR000209">
    <property type="entry name" value="Peptidase_S8/S53_dom"/>
</dbReference>
<dbReference type="PROSITE" id="PS00138">
    <property type="entry name" value="SUBTILASE_SER"/>
    <property type="match status" value="1"/>
</dbReference>
<dbReference type="PANTHER" id="PTHR43806">
    <property type="entry name" value="PEPTIDASE S8"/>
    <property type="match status" value="1"/>
</dbReference>
<dbReference type="Gene3D" id="3.40.50.200">
    <property type="entry name" value="Peptidase S8/S53 domain"/>
    <property type="match status" value="1"/>
</dbReference>
<keyword evidence="6" id="KW-0732">Signal</keyword>
<dbReference type="InterPro" id="IPR050131">
    <property type="entry name" value="Peptidase_S8_subtilisin-like"/>
</dbReference>
<feature type="domain" description="Secretion system C-terminal sorting" evidence="8">
    <location>
        <begin position="1168"/>
        <end position="1244"/>
    </location>
</feature>
<dbReference type="InterPro" id="IPR008979">
    <property type="entry name" value="Galactose-bd-like_sf"/>
</dbReference>
<dbReference type="NCBIfam" id="TIGR04183">
    <property type="entry name" value="Por_Secre_tail"/>
    <property type="match status" value="1"/>
</dbReference>